<reference evidence="5 6" key="1">
    <citation type="submission" date="2020-10" db="EMBL/GenBank/DDBJ databases">
        <title>Sequencing the genomes of 1000 actinobacteria strains.</title>
        <authorList>
            <person name="Klenk H.-P."/>
        </authorList>
    </citation>
    <scope>NUCLEOTIDE SEQUENCE [LARGE SCALE GENOMIC DNA]</scope>
    <source>
        <strain evidence="5 6">DSM 46744</strain>
    </source>
</reference>
<evidence type="ECO:0000256" key="2">
    <source>
        <dbReference type="ARBA" id="ARBA00022801"/>
    </source>
</evidence>
<dbReference type="GO" id="GO:0008422">
    <property type="term" value="F:beta-glucosidase activity"/>
    <property type="evidence" value="ECO:0007669"/>
    <property type="project" value="UniProtKB-EC"/>
</dbReference>
<dbReference type="SUPFAM" id="SSF51445">
    <property type="entry name" value="(Trans)glycosidases"/>
    <property type="match status" value="1"/>
</dbReference>
<evidence type="ECO:0000256" key="4">
    <source>
        <dbReference type="RuleBase" id="RU003690"/>
    </source>
</evidence>
<proteinExistence type="inferred from homology"/>
<dbReference type="EC" id="3.2.1.21" evidence="5"/>
<evidence type="ECO:0000313" key="5">
    <source>
        <dbReference type="EMBL" id="MBE1531210.1"/>
    </source>
</evidence>
<sequence length="386" mass="42648">MGFPDGFLWGAATSAHQIEGNNVASDFWALENRPDGFLPERSGDACDSYHRWPEDLDIVRDLGLNAYRFGVEWARIEPVEGRISRAALAHYRRVIDGCLERGIAPVVTLHHFTSPLWFSKGGGWTGDGAIERFRRYVRAVAPILDGVPWVCTINEPNMLAMMANMVKREERSENVAGAMPPPDAAVADALTAAHHAAREELGALRSGWTIANQNFEAVDGAEAERDEWAWSREDRFLDAAKDDDFVGVQAYTRVRIGRDGALPEPDGARRTLTGWEFYPAALGNAVRHTAERIPGVPIIATENGIATRDDAERIEYTRGALEGLRAAMADGIDVRGYLHWSLLDNYEWGTYAPTFGLVAVDRETFARTVKPSARWLGEAARTGVLA</sequence>
<dbReference type="RefSeq" id="WP_192758115.1">
    <property type="nucleotide sequence ID" value="NZ_JADBDZ010000001.1"/>
</dbReference>
<accession>A0ABR9JM56</accession>
<name>A0ABR9JM56_9ACTN</name>
<organism evidence="5 6">
    <name type="scientific">Actinomadura algeriensis</name>
    <dbReference type="NCBI Taxonomy" id="1679523"/>
    <lineage>
        <taxon>Bacteria</taxon>
        <taxon>Bacillati</taxon>
        <taxon>Actinomycetota</taxon>
        <taxon>Actinomycetes</taxon>
        <taxon>Streptosporangiales</taxon>
        <taxon>Thermomonosporaceae</taxon>
        <taxon>Actinomadura</taxon>
    </lineage>
</organism>
<dbReference type="Proteomes" id="UP000627838">
    <property type="component" value="Unassembled WGS sequence"/>
</dbReference>
<keyword evidence="2 5" id="KW-0378">Hydrolase</keyword>
<keyword evidence="3 5" id="KW-0326">Glycosidase</keyword>
<dbReference type="PANTHER" id="PTHR10353">
    <property type="entry name" value="GLYCOSYL HYDROLASE"/>
    <property type="match status" value="1"/>
</dbReference>
<dbReference type="PRINTS" id="PR00131">
    <property type="entry name" value="GLHYDRLASE1"/>
</dbReference>
<protein>
    <submittedName>
        <fullName evidence="5">Beta-glucosidase</fullName>
        <ecNumber evidence="5">3.2.1.21</ecNumber>
    </submittedName>
</protein>
<evidence type="ECO:0000256" key="3">
    <source>
        <dbReference type="ARBA" id="ARBA00023295"/>
    </source>
</evidence>
<dbReference type="Pfam" id="PF00232">
    <property type="entry name" value="Glyco_hydro_1"/>
    <property type="match status" value="2"/>
</dbReference>
<comment type="similarity">
    <text evidence="1 4">Belongs to the glycosyl hydrolase 1 family.</text>
</comment>
<comment type="caution">
    <text evidence="5">The sequence shown here is derived from an EMBL/GenBank/DDBJ whole genome shotgun (WGS) entry which is preliminary data.</text>
</comment>
<evidence type="ECO:0000313" key="6">
    <source>
        <dbReference type="Proteomes" id="UP000627838"/>
    </source>
</evidence>
<evidence type="ECO:0000256" key="1">
    <source>
        <dbReference type="ARBA" id="ARBA00010838"/>
    </source>
</evidence>
<gene>
    <name evidence="5" type="ORF">H4W34_001043</name>
</gene>
<dbReference type="InterPro" id="IPR001360">
    <property type="entry name" value="Glyco_hydro_1"/>
</dbReference>
<dbReference type="PANTHER" id="PTHR10353:SF36">
    <property type="entry name" value="LP05116P"/>
    <property type="match status" value="1"/>
</dbReference>
<dbReference type="Gene3D" id="3.20.20.80">
    <property type="entry name" value="Glycosidases"/>
    <property type="match status" value="2"/>
</dbReference>
<keyword evidence="6" id="KW-1185">Reference proteome</keyword>
<dbReference type="EMBL" id="JADBDZ010000001">
    <property type="protein sequence ID" value="MBE1531210.1"/>
    <property type="molecule type" value="Genomic_DNA"/>
</dbReference>
<dbReference type="InterPro" id="IPR017853">
    <property type="entry name" value="GH"/>
</dbReference>